<dbReference type="AlphaFoldDB" id="A0A9W5RDX3"/>
<organism evidence="1 2">
    <name type="scientific">Gleimia europaea ACS-120-V-Col10b</name>
    <dbReference type="NCBI Taxonomy" id="883069"/>
    <lineage>
        <taxon>Bacteria</taxon>
        <taxon>Bacillati</taxon>
        <taxon>Actinomycetota</taxon>
        <taxon>Actinomycetes</taxon>
        <taxon>Actinomycetales</taxon>
        <taxon>Actinomycetaceae</taxon>
        <taxon>Gleimia</taxon>
    </lineage>
</organism>
<dbReference type="OrthoDB" id="4411421at2"/>
<dbReference type="RefSeq" id="WP_016443785.1">
    <property type="nucleotide sequence ID" value="NZ_KE150266.1"/>
</dbReference>
<reference evidence="1 2" key="1">
    <citation type="submission" date="2013-05" db="EMBL/GenBank/DDBJ databases">
        <title>The Genome Sequence of Actinomyces europaeus ACS-120-V-COL10B.</title>
        <authorList>
            <consortium name="The Broad Institute Genomics Platform"/>
            <person name="Earl A."/>
            <person name="Ward D."/>
            <person name="Feldgarden M."/>
            <person name="Gevers D."/>
            <person name="Saerens B."/>
            <person name="Vaneechoutte M."/>
            <person name="Walker B."/>
            <person name="Young S."/>
            <person name="Zeng Q."/>
            <person name="Gargeya S."/>
            <person name="Fitzgerald M."/>
            <person name="Haas B."/>
            <person name="Abouelleil A."/>
            <person name="Allen A.W."/>
            <person name="Alvarado L."/>
            <person name="Arachchi H.M."/>
            <person name="Berlin A.M."/>
            <person name="Chapman S.B."/>
            <person name="Gainer-Dewar J."/>
            <person name="Goldberg J."/>
            <person name="Griggs A."/>
            <person name="Gujja S."/>
            <person name="Hansen M."/>
            <person name="Howarth C."/>
            <person name="Imamovic A."/>
            <person name="Ireland A."/>
            <person name="Larimer J."/>
            <person name="McCowan C."/>
            <person name="Murphy C."/>
            <person name="Pearson M."/>
            <person name="Poon T.W."/>
            <person name="Priest M."/>
            <person name="Roberts A."/>
            <person name="Saif S."/>
            <person name="Shea T."/>
            <person name="Sisk P."/>
            <person name="Sykes S."/>
            <person name="Wortman J."/>
            <person name="Nusbaum C."/>
            <person name="Birren B."/>
        </authorList>
    </citation>
    <scope>NUCLEOTIDE SEQUENCE [LARGE SCALE GENOMIC DNA]</scope>
    <source>
        <strain evidence="1 2">ACS-120-V-Col10b</strain>
    </source>
</reference>
<proteinExistence type="predicted"/>
<keyword evidence="2" id="KW-1185">Reference proteome</keyword>
<evidence type="ECO:0000313" key="2">
    <source>
        <dbReference type="Proteomes" id="UP000014387"/>
    </source>
</evidence>
<dbReference type="Proteomes" id="UP000014387">
    <property type="component" value="Unassembled WGS sequence"/>
</dbReference>
<comment type="caution">
    <text evidence="1">The sequence shown here is derived from an EMBL/GenBank/DDBJ whole genome shotgun (WGS) entry which is preliminary data.</text>
</comment>
<dbReference type="EMBL" id="AGWN01000001">
    <property type="protein sequence ID" value="EPD30673.1"/>
    <property type="molecule type" value="Genomic_DNA"/>
</dbReference>
<sequence>MTFEADDHDDVCADEDFGFPDDERLYEPDYDWLWTNPPHNDGSEARLRITLRPADEEGEDSSLPDLVHSWLGTLLAFEESTWGAGGWAVCLVCDRGDRVVLELWSAGEDVADGIQAGTESLYEGVLHGSDVQVAYEQLPRIPQES</sequence>
<protein>
    <submittedName>
        <fullName evidence="1">Uncharacterized protein</fullName>
    </submittedName>
</protein>
<name>A0A9W5RDX3_9ACTO</name>
<accession>A0A9W5RDX3</accession>
<evidence type="ECO:0000313" key="1">
    <source>
        <dbReference type="EMBL" id="EPD30673.1"/>
    </source>
</evidence>
<gene>
    <name evidence="1" type="ORF">HMPREF9238_00421</name>
</gene>